<keyword evidence="2" id="KW-1185">Reference proteome</keyword>
<evidence type="ECO:0000313" key="2">
    <source>
        <dbReference type="Proteomes" id="UP001595724"/>
    </source>
</evidence>
<sequence length="62" mass="7018">VQPTVNGREANAGRLHVRVLEPAGAVIRLHDWRQTDRGEFRQGWRIDVSGGTTGYVIELYEN</sequence>
<protein>
    <recommendedName>
        <fullName evidence="3">SH3 domain-containing protein</fullName>
    </recommendedName>
</protein>
<dbReference type="Proteomes" id="UP001595724">
    <property type="component" value="Unassembled WGS sequence"/>
</dbReference>
<evidence type="ECO:0008006" key="3">
    <source>
        <dbReference type="Google" id="ProtNLM"/>
    </source>
</evidence>
<organism evidence="1 2">
    <name type="scientific">Luteimonas notoginsengisoli</name>
    <dbReference type="NCBI Taxonomy" id="1578200"/>
    <lineage>
        <taxon>Bacteria</taxon>
        <taxon>Pseudomonadati</taxon>
        <taxon>Pseudomonadota</taxon>
        <taxon>Gammaproteobacteria</taxon>
        <taxon>Lysobacterales</taxon>
        <taxon>Lysobacteraceae</taxon>
        <taxon>Luteimonas</taxon>
    </lineage>
</organism>
<accession>A0ABV7UY57</accession>
<gene>
    <name evidence="1" type="ORF">ACFOM9_14325</name>
</gene>
<reference evidence="2" key="1">
    <citation type="journal article" date="2019" name="Int. J. Syst. Evol. Microbiol.">
        <title>The Global Catalogue of Microorganisms (GCM) 10K type strain sequencing project: providing services to taxonomists for standard genome sequencing and annotation.</title>
        <authorList>
            <consortium name="The Broad Institute Genomics Platform"/>
            <consortium name="The Broad Institute Genome Sequencing Center for Infectious Disease"/>
            <person name="Wu L."/>
            <person name="Ma J."/>
        </authorList>
    </citation>
    <scope>NUCLEOTIDE SEQUENCE [LARGE SCALE GENOMIC DNA]</scope>
    <source>
        <strain evidence="2">KCTC 42211</strain>
    </source>
</reference>
<evidence type="ECO:0000313" key="1">
    <source>
        <dbReference type="EMBL" id="MFC3661237.1"/>
    </source>
</evidence>
<proteinExistence type="predicted"/>
<dbReference type="EMBL" id="JBHRYF010000013">
    <property type="protein sequence ID" value="MFC3661237.1"/>
    <property type="molecule type" value="Genomic_DNA"/>
</dbReference>
<dbReference type="RefSeq" id="WP_386712295.1">
    <property type="nucleotide sequence ID" value="NZ_JBHRYF010000013.1"/>
</dbReference>
<feature type="non-terminal residue" evidence="1">
    <location>
        <position position="1"/>
    </location>
</feature>
<name>A0ABV7UY57_9GAMM</name>
<comment type="caution">
    <text evidence="1">The sequence shown here is derived from an EMBL/GenBank/DDBJ whole genome shotgun (WGS) entry which is preliminary data.</text>
</comment>